<evidence type="ECO:0000313" key="1">
    <source>
        <dbReference type="EMBL" id="MEX1662275.1"/>
    </source>
</evidence>
<sequence>MSQLPYSRQALRAVFLHSKALSNCRRMLLVDPVRELPIALHGIEGLSLNVVQFESISSELLADIAPEMVLAPLLSVRFDILDLARLLTDLGYQGAVRAYCAPVPNAKVICTEVKAEFPKLDFHIFEVPPGSERDH</sequence>
<comment type="caution">
    <text evidence="1">The sequence shown here is derived from an EMBL/GenBank/DDBJ whole genome shotgun (WGS) entry which is preliminary data.</text>
</comment>
<gene>
    <name evidence="1" type="ORF">AB4874_11555</name>
</gene>
<proteinExistence type="predicted"/>
<dbReference type="RefSeq" id="WP_368392101.1">
    <property type="nucleotide sequence ID" value="NZ_JBFRYC010000006.1"/>
</dbReference>
<organism evidence="1 2">
    <name type="scientific">Thioclava arctica</name>
    <dbReference type="NCBI Taxonomy" id="3238301"/>
    <lineage>
        <taxon>Bacteria</taxon>
        <taxon>Pseudomonadati</taxon>
        <taxon>Pseudomonadota</taxon>
        <taxon>Alphaproteobacteria</taxon>
        <taxon>Rhodobacterales</taxon>
        <taxon>Paracoccaceae</taxon>
        <taxon>Thioclava</taxon>
    </lineage>
</organism>
<dbReference type="EMBL" id="JBFRYC010000006">
    <property type="protein sequence ID" value="MEX1662275.1"/>
    <property type="molecule type" value="Genomic_DNA"/>
</dbReference>
<evidence type="ECO:0000313" key="2">
    <source>
        <dbReference type="Proteomes" id="UP001557465"/>
    </source>
</evidence>
<keyword evidence="2" id="KW-1185">Reference proteome</keyword>
<reference evidence="1 2" key="1">
    <citation type="journal article" date="2011" name="Int. J. Syst. Evol. Microbiol.">
        <title>Zhongshania antarctica gen. nov., sp. nov. and Zhongshania guokunii sp. nov., gammaproteobacteria respectively isolated from coastal attached (fast) ice and surface seawater of the Antarctic.</title>
        <authorList>
            <person name="Li H.J."/>
            <person name="Zhang X.Y."/>
            <person name="Chen C.X."/>
            <person name="Zhang Y.J."/>
            <person name="Gao Z.M."/>
            <person name="Yu Y."/>
            <person name="Chen X.L."/>
            <person name="Chen B."/>
            <person name="Zhang Y.Z."/>
        </authorList>
    </citation>
    <scope>NUCLEOTIDE SEQUENCE [LARGE SCALE GENOMIC DNA]</scope>
    <source>
        <strain evidence="1 2">15-R06ZXC-3</strain>
    </source>
</reference>
<dbReference type="Proteomes" id="UP001557465">
    <property type="component" value="Unassembled WGS sequence"/>
</dbReference>
<name>A0ABV3TLY2_9RHOB</name>
<protein>
    <submittedName>
        <fullName evidence="1">Uncharacterized protein</fullName>
    </submittedName>
</protein>
<accession>A0ABV3TLY2</accession>